<dbReference type="STRING" id="93625.A0A409XS02"/>
<evidence type="ECO:0000313" key="5">
    <source>
        <dbReference type="EMBL" id="PPQ93585.1"/>
    </source>
</evidence>
<keyword evidence="6" id="KW-1185">Reference proteome</keyword>
<gene>
    <name evidence="5" type="ORF">CVT25_005465</name>
</gene>
<evidence type="ECO:0000256" key="3">
    <source>
        <dbReference type="ARBA" id="ARBA00023033"/>
    </source>
</evidence>
<comment type="cofactor">
    <cofactor evidence="1">
        <name>Cu(2+)</name>
        <dbReference type="ChEBI" id="CHEBI:29036"/>
    </cofactor>
</comment>
<evidence type="ECO:0000256" key="2">
    <source>
        <dbReference type="ARBA" id="ARBA00023002"/>
    </source>
</evidence>
<comment type="caution">
    <text evidence="5">The sequence shown here is derived from an EMBL/GenBank/DDBJ whole genome shotgun (WGS) entry which is preliminary data.</text>
</comment>
<dbReference type="AlphaFoldDB" id="A0A409XS02"/>
<protein>
    <recommendedName>
        <fullName evidence="4">Tyrosinase C-terminal domain-containing protein</fullName>
    </recommendedName>
</protein>
<dbReference type="Proteomes" id="UP000283269">
    <property type="component" value="Unassembled WGS sequence"/>
</dbReference>
<dbReference type="EMBL" id="NHYD01000685">
    <property type="protein sequence ID" value="PPQ93585.1"/>
    <property type="molecule type" value="Genomic_DNA"/>
</dbReference>
<accession>A0A409XS02</accession>
<keyword evidence="2" id="KW-0560">Oxidoreductase</keyword>
<evidence type="ECO:0000259" key="4">
    <source>
        <dbReference type="Pfam" id="PF18132"/>
    </source>
</evidence>
<name>A0A409XS02_PSICY</name>
<organism evidence="5 6">
    <name type="scientific">Psilocybe cyanescens</name>
    <dbReference type="NCBI Taxonomy" id="93625"/>
    <lineage>
        <taxon>Eukaryota</taxon>
        <taxon>Fungi</taxon>
        <taxon>Dikarya</taxon>
        <taxon>Basidiomycota</taxon>
        <taxon>Agaricomycotina</taxon>
        <taxon>Agaricomycetes</taxon>
        <taxon>Agaricomycetidae</taxon>
        <taxon>Agaricales</taxon>
        <taxon>Agaricineae</taxon>
        <taxon>Strophariaceae</taxon>
        <taxon>Psilocybe</taxon>
    </lineage>
</organism>
<dbReference type="OrthoDB" id="6132182at2759"/>
<evidence type="ECO:0000256" key="1">
    <source>
        <dbReference type="ARBA" id="ARBA00001973"/>
    </source>
</evidence>
<dbReference type="InterPro" id="IPR041640">
    <property type="entry name" value="Tyrosinase_C"/>
</dbReference>
<keyword evidence="3" id="KW-0503">Monooxygenase</keyword>
<reference evidence="5 6" key="1">
    <citation type="journal article" date="2018" name="Evol. Lett.">
        <title>Horizontal gene cluster transfer increased hallucinogenic mushroom diversity.</title>
        <authorList>
            <person name="Reynolds H.T."/>
            <person name="Vijayakumar V."/>
            <person name="Gluck-Thaler E."/>
            <person name="Korotkin H.B."/>
            <person name="Matheny P.B."/>
            <person name="Slot J.C."/>
        </authorList>
    </citation>
    <scope>NUCLEOTIDE SEQUENCE [LARGE SCALE GENOMIC DNA]</scope>
    <source>
        <strain evidence="5 6">2631</strain>
    </source>
</reference>
<dbReference type="Pfam" id="PF18132">
    <property type="entry name" value="Tyrosinase_C"/>
    <property type="match status" value="1"/>
</dbReference>
<evidence type="ECO:0000313" key="6">
    <source>
        <dbReference type="Proteomes" id="UP000283269"/>
    </source>
</evidence>
<dbReference type="GO" id="GO:0004497">
    <property type="term" value="F:monooxygenase activity"/>
    <property type="evidence" value="ECO:0007669"/>
    <property type="project" value="UniProtKB-KW"/>
</dbReference>
<sequence>MTSTPQVPIYTLPTASLHPPPYQNMSLPAEYPSIASTLPTQNQPLWEWSARVRFNKHELGSSFTVCLFLGEPPKNPEEWLTASNFAGAHHAFVAGGGYGRRRGPGGDTGEGFVNLNSAIVRLSKLNTLDPEAIEPYLKSELQWRVQKTDTTPAELQSLEIVVFATPLTYPPGSMFPVPGERRRYSSITFGKKGGCREEDLGGI</sequence>
<dbReference type="Gene3D" id="2.60.310.20">
    <property type="match status" value="1"/>
</dbReference>
<dbReference type="InParanoid" id="A0A409XS02"/>
<proteinExistence type="predicted"/>
<feature type="domain" description="Tyrosinase C-terminal" evidence="4">
    <location>
        <begin position="47"/>
        <end position="162"/>
    </location>
</feature>